<reference evidence="2 3" key="1">
    <citation type="journal article" date="2020" name="bioRxiv">
        <title>Sequence and annotation of 42 cannabis genomes reveals extensive copy number variation in cannabinoid synthesis and pathogen resistance genes.</title>
        <authorList>
            <person name="Mckernan K.J."/>
            <person name="Helbert Y."/>
            <person name="Kane L.T."/>
            <person name="Ebling H."/>
            <person name="Zhang L."/>
            <person name="Liu B."/>
            <person name="Eaton Z."/>
            <person name="Mclaughlin S."/>
            <person name="Kingan S."/>
            <person name="Baybayan P."/>
            <person name="Concepcion G."/>
            <person name="Jordan M."/>
            <person name="Riva A."/>
            <person name="Barbazuk W."/>
            <person name="Harkins T."/>
        </authorList>
    </citation>
    <scope>NUCLEOTIDE SEQUENCE [LARGE SCALE GENOMIC DNA]</scope>
    <source>
        <strain evidence="3">cv. Jamaican Lion 4</strain>
        <tissue evidence="2">Leaf</tissue>
    </source>
</reference>
<name>A0A7J6I656_CANSA</name>
<evidence type="ECO:0000256" key="1">
    <source>
        <dbReference type="SAM" id="MobiDB-lite"/>
    </source>
</evidence>
<evidence type="ECO:0000313" key="2">
    <source>
        <dbReference type="EMBL" id="KAF4403072.1"/>
    </source>
</evidence>
<comment type="caution">
    <text evidence="2">The sequence shown here is derived from an EMBL/GenBank/DDBJ whole genome shotgun (WGS) entry which is preliminary data.</text>
</comment>
<gene>
    <name evidence="2" type="ORF">G4B88_027843</name>
</gene>
<dbReference type="EMBL" id="JAATIQ010000005">
    <property type="protein sequence ID" value="KAF4403072.1"/>
    <property type="molecule type" value="Genomic_DNA"/>
</dbReference>
<proteinExistence type="predicted"/>
<keyword evidence="3" id="KW-1185">Reference proteome</keyword>
<dbReference type="AlphaFoldDB" id="A0A7J6I656"/>
<feature type="region of interest" description="Disordered" evidence="1">
    <location>
        <begin position="19"/>
        <end position="48"/>
    </location>
</feature>
<sequence>MTRIRLETELRKVREHKDVVAKKWSDSEVEVSHTKEEARKQHQADQQKIKDLEDSLKCDRRAEPAWAEVQLSMACTRVAVNSWTMRKPMVIPTQILRPAPNATPCKSSHSNPGTNSPMLNIPARSITSTTMALNSSAVASLAPLPSPNTRYPSITRPRAFTMHKFSNYVKHEDVLSLPTQHTTESVSLNRHSYLQDYHYLLSANNVQHQNSSPVTDQSEISILRFSFLQKSLSSPPPSVISTDDGFRQRGFSTARHSGLRRRLQKPPSRPKVPSDANSVKARGPSGTSRRELRQVGGSFEIPTPTPFLRWHLWVRLARTHQSNNLSSSTPWTIDVRSSNQQCHKPVPHYLILEFPPHTRHRKY</sequence>
<evidence type="ECO:0000313" key="3">
    <source>
        <dbReference type="Proteomes" id="UP000583929"/>
    </source>
</evidence>
<feature type="region of interest" description="Disordered" evidence="1">
    <location>
        <begin position="231"/>
        <end position="291"/>
    </location>
</feature>
<protein>
    <submittedName>
        <fullName evidence="2">Uncharacterized protein</fullName>
    </submittedName>
</protein>
<organism evidence="2 3">
    <name type="scientific">Cannabis sativa</name>
    <name type="common">Hemp</name>
    <name type="synonym">Marijuana</name>
    <dbReference type="NCBI Taxonomy" id="3483"/>
    <lineage>
        <taxon>Eukaryota</taxon>
        <taxon>Viridiplantae</taxon>
        <taxon>Streptophyta</taxon>
        <taxon>Embryophyta</taxon>
        <taxon>Tracheophyta</taxon>
        <taxon>Spermatophyta</taxon>
        <taxon>Magnoliopsida</taxon>
        <taxon>eudicotyledons</taxon>
        <taxon>Gunneridae</taxon>
        <taxon>Pentapetalae</taxon>
        <taxon>rosids</taxon>
        <taxon>fabids</taxon>
        <taxon>Rosales</taxon>
        <taxon>Cannabaceae</taxon>
        <taxon>Cannabis</taxon>
    </lineage>
</organism>
<dbReference type="Proteomes" id="UP000583929">
    <property type="component" value="Unassembled WGS sequence"/>
</dbReference>
<accession>A0A7J6I656</accession>